<dbReference type="EMBL" id="JAGZSV010000062">
    <property type="protein sequence ID" value="MBS6940746.1"/>
    <property type="molecule type" value="Genomic_DNA"/>
</dbReference>
<dbReference type="AlphaFoldDB" id="A0A943V032"/>
<evidence type="ECO:0000313" key="1">
    <source>
        <dbReference type="EMBL" id="MBS6940746.1"/>
    </source>
</evidence>
<protein>
    <submittedName>
        <fullName evidence="1">Uncharacterized protein</fullName>
    </submittedName>
</protein>
<organism evidence="1 2">
    <name type="scientific">Slackia piriformis</name>
    <dbReference type="NCBI Taxonomy" id="626934"/>
    <lineage>
        <taxon>Bacteria</taxon>
        <taxon>Bacillati</taxon>
        <taxon>Actinomycetota</taxon>
        <taxon>Coriobacteriia</taxon>
        <taxon>Eggerthellales</taxon>
        <taxon>Eggerthellaceae</taxon>
        <taxon>Slackia</taxon>
    </lineage>
</organism>
<sequence>MRTHTLTVRSRRAECDDLDLVQGSVGCDAVALDLDEEWDGLAVTVAFEGSGVKRTAAKGPDGYVVPWECMAEPGAVHAAVEGRRGATLLKHASMARPFRCLRSMDAGGATAPGDPTESEWRALAEECREAAAHATRISAGDGRPALGGRIGDLYVDADTGGLWEFAEGE</sequence>
<reference evidence="1" key="1">
    <citation type="submission" date="2021-02" db="EMBL/GenBank/DDBJ databases">
        <title>Infant gut strain persistence is associated with maternal origin, phylogeny, and functional potential including surface adhesion and iron acquisition.</title>
        <authorList>
            <person name="Lou Y.C."/>
        </authorList>
    </citation>
    <scope>NUCLEOTIDE SEQUENCE</scope>
    <source>
        <strain evidence="1">L2_039_000G1_dasL2_039_000G1_concoct_11</strain>
    </source>
</reference>
<name>A0A943V032_9ACTN</name>
<proteinExistence type="predicted"/>
<evidence type="ECO:0000313" key="2">
    <source>
        <dbReference type="Proteomes" id="UP000727506"/>
    </source>
</evidence>
<accession>A0A943V032</accession>
<comment type="caution">
    <text evidence="1">The sequence shown here is derived from an EMBL/GenBank/DDBJ whole genome shotgun (WGS) entry which is preliminary data.</text>
</comment>
<dbReference type="Proteomes" id="UP000727506">
    <property type="component" value="Unassembled WGS sequence"/>
</dbReference>
<gene>
    <name evidence="1" type="ORF">KH142_04560</name>
</gene>